<feature type="transmembrane region" description="Helical" evidence="2">
    <location>
        <begin position="578"/>
        <end position="598"/>
    </location>
</feature>
<dbReference type="EMBL" id="QEFB01000001">
    <property type="protein sequence ID" value="PWC08294.1"/>
    <property type="molecule type" value="Genomic_DNA"/>
</dbReference>
<evidence type="ECO:0000313" key="4">
    <source>
        <dbReference type="EMBL" id="PWC08294.1"/>
    </source>
</evidence>
<dbReference type="Pfam" id="PF11992">
    <property type="entry name" value="TgpA_N"/>
    <property type="match status" value="1"/>
</dbReference>
<dbReference type="InterPro" id="IPR052901">
    <property type="entry name" value="Bact_TGase-like"/>
</dbReference>
<protein>
    <submittedName>
        <fullName evidence="4">Transglutaminase domain-containing protein</fullName>
    </submittedName>
</protein>
<keyword evidence="5" id="KW-1185">Reference proteome</keyword>
<dbReference type="PANTHER" id="PTHR42736:SF1">
    <property type="entry name" value="PROTEIN-GLUTAMINE GAMMA-GLUTAMYLTRANSFERASE"/>
    <property type="match status" value="1"/>
</dbReference>
<organism evidence="4 5">
    <name type="scientific">Mycetocola zhujimingii</name>
    <dbReference type="NCBI Taxonomy" id="2079792"/>
    <lineage>
        <taxon>Bacteria</taxon>
        <taxon>Bacillati</taxon>
        <taxon>Actinomycetota</taxon>
        <taxon>Actinomycetes</taxon>
        <taxon>Micrococcales</taxon>
        <taxon>Microbacteriaceae</taxon>
        <taxon>Mycetocola</taxon>
    </lineage>
</organism>
<feature type="region of interest" description="Disordered" evidence="1">
    <location>
        <begin position="529"/>
        <end position="574"/>
    </location>
</feature>
<dbReference type="SUPFAM" id="SSF54001">
    <property type="entry name" value="Cysteine proteinases"/>
    <property type="match status" value="1"/>
</dbReference>
<feature type="compositionally biased region" description="Polar residues" evidence="1">
    <location>
        <begin position="562"/>
        <end position="572"/>
    </location>
</feature>
<feature type="transmembrane region" description="Helical" evidence="2">
    <location>
        <begin position="52"/>
        <end position="70"/>
    </location>
</feature>
<feature type="transmembrane region" description="Helical" evidence="2">
    <location>
        <begin position="192"/>
        <end position="212"/>
    </location>
</feature>
<gene>
    <name evidence="4" type="ORF">DF223_02840</name>
</gene>
<feature type="transmembrane region" description="Helical" evidence="2">
    <location>
        <begin position="110"/>
        <end position="131"/>
    </location>
</feature>
<dbReference type="PANTHER" id="PTHR42736">
    <property type="entry name" value="PROTEIN-GLUTAMINE GAMMA-GLUTAMYLTRANSFERASE"/>
    <property type="match status" value="1"/>
</dbReference>
<feature type="transmembrane region" description="Helical" evidence="2">
    <location>
        <begin position="138"/>
        <end position="155"/>
    </location>
</feature>
<evidence type="ECO:0000313" key="5">
    <source>
        <dbReference type="Proteomes" id="UP000244962"/>
    </source>
</evidence>
<dbReference type="InterPro" id="IPR021878">
    <property type="entry name" value="TgpA_N"/>
</dbReference>
<dbReference type="Gene3D" id="3.10.620.30">
    <property type="match status" value="1"/>
</dbReference>
<keyword evidence="2" id="KW-1133">Transmembrane helix</keyword>
<keyword evidence="2" id="KW-0812">Transmembrane</keyword>
<dbReference type="Pfam" id="PF01841">
    <property type="entry name" value="Transglut_core"/>
    <property type="match status" value="1"/>
</dbReference>
<comment type="caution">
    <text evidence="4">The sequence shown here is derived from an EMBL/GenBank/DDBJ whole genome shotgun (WGS) entry which is preliminary data.</text>
</comment>
<proteinExistence type="predicted"/>
<dbReference type="Proteomes" id="UP000244962">
    <property type="component" value="Unassembled WGS sequence"/>
</dbReference>
<feature type="domain" description="Transglutaminase-like" evidence="3">
    <location>
        <begin position="448"/>
        <end position="522"/>
    </location>
</feature>
<feature type="transmembrane region" description="Helical" evidence="2">
    <location>
        <begin position="161"/>
        <end position="180"/>
    </location>
</feature>
<name>A0A2U1THC5_9MICO</name>
<dbReference type="InterPro" id="IPR038765">
    <property type="entry name" value="Papain-like_cys_pep_sf"/>
</dbReference>
<dbReference type="SMART" id="SM00460">
    <property type="entry name" value="TGc"/>
    <property type="match status" value="1"/>
</dbReference>
<evidence type="ECO:0000256" key="1">
    <source>
        <dbReference type="SAM" id="MobiDB-lite"/>
    </source>
</evidence>
<evidence type="ECO:0000259" key="3">
    <source>
        <dbReference type="SMART" id="SM00460"/>
    </source>
</evidence>
<dbReference type="InterPro" id="IPR002931">
    <property type="entry name" value="Transglutaminase-like"/>
</dbReference>
<feature type="transmembrane region" description="Helical" evidence="2">
    <location>
        <begin position="24"/>
        <end position="45"/>
    </location>
</feature>
<reference evidence="5" key="1">
    <citation type="submission" date="2018-04" db="EMBL/GenBank/DDBJ databases">
        <authorList>
            <person name="Liu S."/>
            <person name="Wang Z."/>
            <person name="Li J."/>
        </authorList>
    </citation>
    <scope>NUCLEOTIDE SEQUENCE [LARGE SCALE GENOMIC DNA]</scope>
    <source>
        <strain evidence="5">622</strain>
    </source>
</reference>
<keyword evidence="2" id="KW-0472">Membrane</keyword>
<feature type="compositionally biased region" description="Polar residues" evidence="1">
    <location>
        <begin position="533"/>
        <end position="552"/>
    </location>
</feature>
<accession>A0A2U1THC5</accession>
<sequence length="732" mass="76940">MSLATLLVYTVAISTLSPLLSGASWWLSIAMLGVVILCSAATARALGARTGIGWLVGVVVWLAMLVLFFAPDTALALVVPTWDTVETFRELTSDGFRSISRQGTPANADVGILFVLAVGAGAFALLSDLLAIVSRMPALVGIPVVAIALVPGFVIGEVNLVALALCAAAYLVLLAADTRVRQSAARHPKGMLGIGAFAVIGALLAAAVAPGYNGESLFQATGGSTFGRGVSPLVDLGKDLRRPGGARQFTYTTTTDESLYFRLLTLDQFDGTTWSSSRSSERVVNEPDLMVEVPGLSSDVATEPTTTTVDVAAMVAPWVPVPFPSVRVAGLSGRWSWDVDGLTLSSRLSSASGQTYIAESVLIKPTREQLIAAPGDYPDNVSRFLELPDDIPPIITDTAAQIAGQSTNGFDRAFALQQYLRSTDFTYSIEAPVDDGYDGDGFDVIARFLEKKSGYCVHYASAMAIMARVLGIPARVSLGYLPGDRVGSVGERRNYAVATDDLHSWPELYFTGIGWVPFEPTPGRGFVPDYAASVSTGSPTANPNDLDSGNRNAQERAPVEQAPTTPAGSAQADSAPPVGMIAALGTVILAIVGFPSAARGLRRRRRFRALRAGRAGPIDAWQEVSETALDFGIGANVTETPRGFAAQLTRSVALTGSDAEALDRLLGSVERLRFSASADPSSGEALAADVERITRAMATASTLPVRLRATLAPASVLHPTPSRRSAGVPRSL</sequence>
<evidence type="ECO:0000256" key="2">
    <source>
        <dbReference type="SAM" id="Phobius"/>
    </source>
</evidence>
<dbReference type="AlphaFoldDB" id="A0A2U1THC5"/>